<proteinExistence type="predicted"/>
<accession>A0A0E9Q7J4</accession>
<feature type="region of interest" description="Disordered" evidence="1">
    <location>
        <begin position="1"/>
        <end position="20"/>
    </location>
</feature>
<reference evidence="2" key="1">
    <citation type="submission" date="2014-11" db="EMBL/GenBank/DDBJ databases">
        <authorList>
            <person name="Amaro Gonzalez C."/>
        </authorList>
    </citation>
    <scope>NUCLEOTIDE SEQUENCE</scope>
</reference>
<dbReference type="AlphaFoldDB" id="A0A0E9Q7J4"/>
<protein>
    <submittedName>
        <fullName evidence="2">Uncharacterized protein</fullName>
    </submittedName>
</protein>
<evidence type="ECO:0000313" key="2">
    <source>
        <dbReference type="EMBL" id="JAH12088.1"/>
    </source>
</evidence>
<dbReference type="EMBL" id="GBXM01096489">
    <property type="protein sequence ID" value="JAH12088.1"/>
    <property type="molecule type" value="Transcribed_RNA"/>
</dbReference>
<organism evidence="2">
    <name type="scientific">Anguilla anguilla</name>
    <name type="common">European freshwater eel</name>
    <name type="synonym">Muraena anguilla</name>
    <dbReference type="NCBI Taxonomy" id="7936"/>
    <lineage>
        <taxon>Eukaryota</taxon>
        <taxon>Metazoa</taxon>
        <taxon>Chordata</taxon>
        <taxon>Craniata</taxon>
        <taxon>Vertebrata</taxon>
        <taxon>Euteleostomi</taxon>
        <taxon>Actinopterygii</taxon>
        <taxon>Neopterygii</taxon>
        <taxon>Teleostei</taxon>
        <taxon>Anguilliformes</taxon>
        <taxon>Anguillidae</taxon>
        <taxon>Anguilla</taxon>
    </lineage>
</organism>
<sequence length="20" mass="2081">MTYSMNLPTSPCPKGPAGKT</sequence>
<name>A0A0E9Q7J4_ANGAN</name>
<reference evidence="2" key="2">
    <citation type="journal article" date="2015" name="Fish Shellfish Immunol.">
        <title>Early steps in the European eel (Anguilla anguilla)-Vibrio vulnificus interaction in the gills: Role of the RtxA13 toxin.</title>
        <authorList>
            <person name="Callol A."/>
            <person name="Pajuelo D."/>
            <person name="Ebbesson L."/>
            <person name="Teles M."/>
            <person name="MacKenzie S."/>
            <person name="Amaro C."/>
        </authorList>
    </citation>
    <scope>NUCLEOTIDE SEQUENCE</scope>
</reference>
<evidence type="ECO:0000256" key="1">
    <source>
        <dbReference type="SAM" id="MobiDB-lite"/>
    </source>
</evidence>